<accession>A0A3N4L282</accession>
<reference evidence="1 2" key="1">
    <citation type="journal article" date="2018" name="Nat. Ecol. Evol.">
        <title>Pezizomycetes genomes reveal the molecular basis of ectomycorrhizal truffle lifestyle.</title>
        <authorList>
            <person name="Murat C."/>
            <person name="Payen T."/>
            <person name="Noel B."/>
            <person name="Kuo A."/>
            <person name="Morin E."/>
            <person name="Chen J."/>
            <person name="Kohler A."/>
            <person name="Krizsan K."/>
            <person name="Balestrini R."/>
            <person name="Da Silva C."/>
            <person name="Montanini B."/>
            <person name="Hainaut M."/>
            <person name="Levati E."/>
            <person name="Barry K.W."/>
            <person name="Belfiori B."/>
            <person name="Cichocki N."/>
            <person name="Clum A."/>
            <person name="Dockter R.B."/>
            <person name="Fauchery L."/>
            <person name="Guy J."/>
            <person name="Iotti M."/>
            <person name="Le Tacon F."/>
            <person name="Lindquist E.A."/>
            <person name="Lipzen A."/>
            <person name="Malagnac F."/>
            <person name="Mello A."/>
            <person name="Molinier V."/>
            <person name="Miyauchi S."/>
            <person name="Poulain J."/>
            <person name="Riccioni C."/>
            <person name="Rubini A."/>
            <person name="Sitrit Y."/>
            <person name="Splivallo R."/>
            <person name="Traeger S."/>
            <person name="Wang M."/>
            <person name="Zifcakova L."/>
            <person name="Wipf D."/>
            <person name="Zambonelli A."/>
            <person name="Paolocci F."/>
            <person name="Nowrousian M."/>
            <person name="Ottonello S."/>
            <person name="Baldrian P."/>
            <person name="Spatafora J.W."/>
            <person name="Henrissat B."/>
            <person name="Nagy L.G."/>
            <person name="Aury J.M."/>
            <person name="Wincker P."/>
            <person name="Grigoriev I.V."/>
            <person name="Bonfante P."/>
            <person name="Martin F.M."/>
        </authorList>
    </citation>
    <scope>NUCLEOTIDE SEQUENCE [LARGE SCALE GENOMIC DNA]</scope>
    <source>
        <strain evidence="1 2">CCBAS932</strain>
    </source>
</reference>
<name>A0A3N4L282_9PEZI</name>
<sequence length="104" mass="12456">MTAERARRRTGISQTRHRHIKPTSFPGEWRWIRFGGSPRCLPRHHNHQHWQRRQQIVNHQKNVLAVPTSVCFQTLDRKSITFPTYPYVFDVLLFLVAKRLTTRV</sequence>
<organism evidence="1 2">
    <name type="scientific">Morchella conica CCBAS932</name>
    <dbReference type="NCBI Taxonomy" id="1392247"/>
    <lineage>
        <taxon>Eukaryota</taxon>
        <taxon>Fungi</taxon>
        <taxon>Dikarya</taxon>
        <taxon>Ascomycota</taxon>
        <taxon>Pezizomycotina</taxon>
        <taxon>Pezizomycetes</taxon>
        <taxon>Pezizales</taxon>
        <taxon>Morchellaceae</taxon>
        <taxon>Morchella</taxon>
    </lineage>
</organism>
<proteinExistence type="predicted"/>
<dbReference type="AlphaFoldDB" id="A0A3N4L282"/>
<dbReference type="EMBL" id="ML119131">
    <property type="protein sequence ID" value="RPB12075.1"/>
    <property type="molecule type" value="Genomic_DNA"/>
</dbReference>
<keyword evidence="2" id="KW-1185">Reference proteome</keyword>
<dbReference type="InParanoid" id="A0A3N4L282"/>
<evidence type="ECO:0000313" key="2">
    <source>
        <dbReference type="Proteomes" id="UP000277580"/>
    </source>
</evidence>
<gene>
    <name evidence="1" type="ORF">P167DRAFT_176300</name>
</gene>
<evidence type="ECO:0000313" key="1">
    <source>
        <dbReference type="EMBL" id="RPB12075.1"/>
    </source>
</evidence>
<protein>
    <submittedName>
        <fullName evidence="1">Uncharacterized protein</fullName>
    </submittedName>
</protein>
<dbReference type="Proteomes" id="UP000277580">
    <property type="component" value="Unassembled WGS sequence"/>
</dbReference>